<organism evidence="1 2">
    <name type="scientific">Lentinula lateritia</name>
    <dbReference type="NCBI Taxonomy" id="40482"/>
    <lineage>
        <taxon>Eukaryota</taxon>
        <taxon>Fungi</taxon>
        <taxon>Dikarya</taxon>
        <taxon>Basidiomycota</taxon>
        <taxon>Agaricomycotina</taxon>
        <taxon>Agaricomycetes</taxon>
        <taxon>Agaricomycetidae</taxon>
        <taxon>Agaricales</taxon>
        <taxon>Marasmiineae</taxon>
        <taxon>Omphalotaceae</taxon>
        <taxon>Lentinula</taxon>
    </lineage>
</organism>
<proteinExistence type="predicted"/>
<evidence type="ECO:0000313" key="2">
    <source>
        <dbReference type="Proteomes" id="UP001150217"/>
    </source>
</evidence>
<protein>
    <recommendedName>
        <fullName evidence="3">PXA domain-containing protein</fullName>
    </recommendedName>
</protein>
<evidence type="ECO:0000313" key="1">
    <source>
        <dbReference type="EMBL" id="KAJ4496424.1"/>
    </source>
</evidence>
<dbReference type="EMBL" id="JANVFT010000028">
    <property type="protein sequence ID" value="KAJ4496424.1"/>
    <property type="molecule type" value="Genomic_DNA"/>
</dbReference>
<dbReference type="Pfam" id="PF20168">
    <property type="entry name" value="PDS5"/>
    <property type="match status" value="1"/>
</dbReference>
<reference evidence="1" key="1">
    <citation type="submission" date="2022-08" db="EMBL/GenBank/DDBJ databases">
        <title>A Global Phylogenomic Analysis of the Shiitake Genus Lentinula.</title>
        <authorList>
            <consortium name="DOE Joint Genome Institute"/>
            <person name="Sierra-Patev S."/>
            <person name="Min B."/>
            <person name="Naranjo-Ortiz M."/>
            <person name="Looney B."/>
            <person name="Konkel Z."/>
            <person name="Slot J.C."/>
            <person name="Sakamoto Y."/>
            <person name="Steenwyk J.L."/>
            <person name="Rokas A."/>
            <person name="Carro J."/>
            <person name="Camarero S."/>
            <person name="Ferreira P."/>
            <person name="Molpeceres G."/>
            <person name="Ruiz-Duenas F.J."/>
            <person name="Serrano A."/>
            <person name="Henrissat B."/>
            <person name="Drula E."/>
            <person name="Hughes K.W."/>
            <person name="Mata J.L."/>
            <person name="Ishikawa N.K."/>
            <person name="Vargas-Isla R."/>
            <person name="Ushijima S."/>
            <person name="Smith C.A."/>
            <person name="Ahrendt S."/>
            <person name="Andreopoulos W."/>
            <person name="He G."/>
            <person name="Labutti K."/>
            <person name="Lipzen A."/>
            <person name="Ng V."/>
            <person name="Riley R."/>
            <person name="Sandor L."/>
            <person name="Barry K."/>
            <person name="Martinez A.T."/>
            <person name="Xiao Y."/>
            <person name="Gibbons J.G."/>
            <person name="Terashima K."/>
            <person name="Grigoriev I.V."/>
            <person name="Hibbett D.S."/>
        </authorList>
    </citation>
    <scope>NUCLEOTIDE SEQUENCE</scope>
    <source>
        <strain evidence="1">RHP3577 ss4</strain>
    </source>
</reference>
<sequence length="231" mass="26863">MPKSNAIHHLTIPWKLQVDAHHPSGFKNNGRRYHETRSPKRYVSVTASREGKAPYIQTELRDIFRLFFKQLVTTSRVPDLHLPNADELVLGIFRNLFALIFPIETFMAEVLLAIVDESLSLSGDVLKIIMAQLMDKSAEENFEQIRTAHDLVKRIHASSPNLLPTVIPQLEEELHATLRVIATQVLEEIFADKYSWAMYHSKYIWNLWDEDALKRRINFLIEIEEMERGVF</sequence>
<name>A0ABQ8VMI3_9AGAR</name>
<gene>
    <name evidence="1" type="ORF">C8R41DRAFT_866224</name>
</gene>
<dbReference type="Proteomes" id="UP001150217">
    <property type="component" value="Unassembled WGS sequence"/>
</dbReference>
<keyword evidence="2" id="KW-1185">Reference proteome</keyword>
<evidence type="ECO:0008006" key="3">
    <source>
        <dbReference type="Google" id="ProtNLM"/>
    </source>
</evidence>
<accession>A0ABQ8VMI3</accession>
<comment type="caution">
    <text evidence="1">The sequence shown here is derived from an EMBL/GenBank/DDBJ whole genome shotgun (WGS) entry which is preliminary data.</text>
</comment>